<sequence>MGRRENNAGKRGNEANGRTAYPDDRRAAFRGLRRTISHFFRSAKHQATYKWTSSWVHRGIHAPALCSCTGGDAPGPQPR</sequence>
<dbReference type="VEuPathDB" id="VectorBase:ASIC007996"/>
<evidence type="ECO:0000313" key="4">
    <source>
        <dbReference type="Proteomes" id="UP000030765"/>
    </source>
</evidence>
<reference evidence="3" key="2">
    <citation type="submission" date="2020-05" db="UniProtKB">
        <authorList>
            <consortium name="EnsemblMetazoa"/>
        </authorList>
    </citation>
    <scope>IDENTIFICATION</scope>
</reference>
<feature type="compositionally biased region" description="Basic and acidic residues" evidence="1">
    <location>
        <begin position="1"/>
        <end position="13"/>
    </location>
</feature>
<protein>
    <submittedName>
        <fullName evidence="2 3">Protein FAM194B</fullName>
    </submittedName>
</protein>
<dbReference type="EnsemblMetazoa" id="ASIC007996-RA">
    <property type="protein sequence ID" value="ASIC007996-PA"/>
    <property type="gene ID" value="ASIC007996"/>
</dbReference>
<feature type="region of interest" description="Disordered" evidence="1">
    <location>
        <begin position="1"/>
        <end position="23"/>
    </location>
</feature>
<dbReference type="EMBL" id="ATLV01015581">
    <property type="status" value="NOT_ANNOTATED_CDS"/>
    <property type="molecule type" value="Genomic_DNA"/>
</dbReference>
<evidence type="ECO:0000256" key="1">
    <source>
        <dbReference type="SAM" id="MobiDB-lite"/>
    </source>
</evidence>
<proteinExistence type="predicted"/>
<keyword evidence="4" id="KW-1185">Reference proteome</keyword>
<evidence type="ECO:0000313" key="2">
    <source>
        <dbReference type="EMBL" id="KFB40504.1"/>
    </source>
</evidence>
<gene>
    <name evidence="2" type="ORF">ZHAS_00007996</name>
</gene>
<accession>A0A084VRB0</accession>
<name>A0A084VRB0_ANOSI</name>
<evidence type="ECO:0000313" key="3">
    <source>
        <dbReference type="EnsemblMetazoa" id="ASIC007996-PA"/>
    </source>
</evidence>
<dbReference type="AlphaFoldDB" id="A0A084VRB0"/>
<organism evidence="2">
    <name type="scientific">Anopheles sinensis</name>
    <name type="common">Mosquito</name>
    <dbReference type="NCBI Taxonomy" id="74873"/>
    <lineage>
        <taxon>Eukaryota</taxon>
        <taxon>Metazoa</taxon>
        <taxon>Ecdysozoa</taxon>
        <taxon>Arthropoda</taxon>
        <taxon>Hexapoda</taxon>
        <taxon>Insecta</taxon>
        <taxon>Pterygota</taxon>
        <taxon>Neoptera</taxon>
        <taxon>Endopterygota</taxon>
        <taxon>Diptera</taxon>
        <taxon>Nematocera</taxon>
        <taxon>Culicoidea</taxon>
        <taxon>Culicidae</taxon>
        <taxon>Anophelinae</taxon>
        <taxon>Anopheles</taxon>
    </lineage>
</organism>
<reference evidence="2 4" key="1">
    <citation type="journal article" date="2014" name="BMC Genomics">
        <title>Genome sequence of Anopheles sinensis provides insight into genetics basis of mosquito competence for malaria parasites.</title>
        <authorList>
            <person name="Zhou D."/>
            <person name="Zhang D."/>
            <person name="Ding G."/>
            <person name="Shi L."/>
            <person name="Hou Q."/>
            <person name="Ye Y."/>
            <person name="Xu Y."/>
            <person name="Zhou H."/>
            <person name="Xiong C."/>
            <person name="Li S."/>
            <person name="Yu J."/>
            <person name="Hong S."/>
            <person name="Yu X."/>
            <person name="Zou P."/>
            <person name="Chen C."/>
            <person name="Chang X."/>
            <person name="Wang W."/>
            <person name="Lv Y."/>
            <person name="Sun Y."/>
            <person name="Ma L."/>
            <person name="Shen B."/>
            <person name="Zhu C."/>
        </authorList>
    </citation>
    <scope>NUCLEOTIDE SEQUENCE [LARGE SCALE GENOMIC DNA]</scope>
</reference>
<dbReference type="Proteomes" id="UP000030765">
    <property type="component" value="Unassembled WGS sequence"/>
</dbReference>
<dbReference type="EMBL" id="KE525023">
    <property type="protein sequence ID" value="KFB40504.1"/>
    <property type="molecule type" value="Genomic_DNA"/>
</dbReference>